<name>A0A3R7WJ05_APHAT</name>
<dbReference type="VEuPathDB" id="FungiDB:H257_04935"/>
<dbReference type="EMBL" id="MZMZ02002868">
    <property type="protein sequence ID" value="RQM23802.1"/>
    <property type="molecule type" value="Genomic_DNA"/>
</dbReference>
<organism evidence="2 3">
    <name type="scientific">Aphanomyces astaci</name>
    <name type="common">Crayfish plague agent</name>
    <dbReference type="NCBI Taxonomy" id="112090"/>
    <lineage>
        <taxon>Eukaryota</taxon>
        <taxon>Sar</taxon>
        <taxon>Stramenopiles</taxon>
        <taxon>Oomycota</taxon>
        <taxon>Saprolegniomycetes</taxon>
        <taxon>Saprolegniales</taxon>
        <taxon>Verrucalvaceae</taxon>
        <taxon>Aphanomyces</taxon>
    </lineage>
</organism>
<comment type="caution">
    <text evidence="2">The sequence shown here is derived from an EMBL/GenBank/DDBJ whole genome shotgun (WGS) entry which is preliminary data.</text>
</comment>
<gene>
    <name evidence="2" type="ORF">B5M09_010746</name>
</gene>
<evidence type="ECO:0000313" key="3">
    <source>
        <dbReference type="Proteomes" id="UP000284702"/>
    </source>
</evidence>
<keyword evidence="3" id="KW-1185">Reference proteome</keyword>
<evidence type="ECO:0000313" key="2">
    <source>
        <dbReference type="EMBL" id="RQM23802.1"/>
    </source>
</evidence>
<protein>
    <submittedName>
        <fullName evidence="2">Uncharacterized protein</fullName>
    </submittedName>
</protein>
<keyword evidence="1" id="KW-0175">Coiled coil</keyword>
<sequence length="180" mass="20070">MNIANFVLTAHEHTKMNHANGHGQHGTYPREGDAIECTYGALPSRGDGSICSDCHHNVHHKRLTSPGARTLLAANPQFSYVNRKDIDVRKIKQGIQMAERAIDEQQKLIEALDTTKKLRDQRARLDAEIARLEIDLDAAMLTALLTDDTRLEGYRDVPQAGAAMDYRQNLTEGCRASPRP</sequence>
<feature type="coiled-coil region" evidence="1">
    <location>
        <begin position="88"/>
        <end position="142"/>
    </location>
</feature>
<dbReference type="AlphaFoldDB" id="A0A3R7WJ05"/>
<evidence type="ECO:0000256" key="1">
    <source>
        <dbReference type="SAM" id="Coils"/>
    </source>
</evidence>
<reference evidence="2" key="1">
    <citation type="submission" date="2018-07" db="EMBL/GenBank/DDBJ databases">
        <title>Annotation of Aphanomyces astaci genome assembly.</title>
        <authorList>
            <person name="Studholme D.J."/>
        </authorList>
    </citation>
    <scope>NUCLEOTIDE SEQUENCE [LARGE SCALE GENOMIC DNA]</scope>
    <source>
        <strain evidence="2">Pc</strain>
    </source>
</reference>
<dbReference type="Proteomes" id="UP000284702">
    <property type="component" value="Unassembled WGS sequence"/>
</dbReference>
<accession>A0A3R7WJ05</accession>
<proteinExistence type="predicted"/>